<dbReference type="OrthoDB" id="9933359at2"/>
<accession>D3DGR1</accession>
<dbReference type="PATRIC" id="fig|608538.5.peg.553"/>
<dbReference type="Pfam" id="PF24175">
    <property type="entry name" value="SU10_adaptor"/>
    <property type="match status" value="1"/>
</dbReference>
<dbReference type="STRING" id="608538.HTH_0551"/>
<dbReference type="AlphaFoldDB" id="D3DGR1"/>
<proteinExistence type="predicted"/>
<name>D3DGR1_HYDTT</name>
<dbReference type="KEGG" id="hth:HTH_0551"/>
<organism evidence="1 2">
    <name type="scientific">Hydrogenobacter thermophilus (strain DSM 6534 / IAM 12695 / TK-6)</name>
    <dbReference type="NCBI Taxonomy" id="608538"/>
    <lineage>
        <taxon>Bacteria</taxon>
        <taxon>Pseudomonadati</taxon>
        <taxon>Aquificota</taxon>
        <taxon>Aquificia</taxon>
        <taxon>Aquificales</taxon>
        <taxon>Aquificaceae</taxon>
        <taxon>Hydrogenobacter</taxon>
    </lineage>
</organism>
<dbReference type="EMBL" id="AP011112">
    <property type="protein sequence ID" value="BAI69013.1"/>
    <property type="molecule type" value="Genomic_DNA"/>
</dbReference>
<dbReference type="RefSeq" id="WP_012963195.1">
    <property type="nucleotide sequence ID" value="NC_013799.1"/>
</dbReference>
<evidence type="ECO:0000313" key="1">
    <source>
        <dbReference type="EMBL" id="BAI69013.1"/>
    </source>
</evidence>
<protein>
    <submittedName>
        <fullName evidence="1">Uncharacterized protein</fullName>
    </submittedName>
</protein>
<dbReference type="InterPro" id="IPR056209">
    <property type="entry name" value="SU10_adaptor"/>
</dbReference>
<dbReference type="Proteomes" id="UP000002574">
    <property type="component" value="Chromosome"/>
</dbReference>
<gene>
    <name evidence="1" type="ordered locus">HTH_0551</name>
</gene>
<reference evidence="1 2" key="1">
    <citation type="journal article" date="2010" name="J. Bacteriol.">
        <title>Complete genome sequence of the thermophilic, obligately chemolithoautotrophic hydrogen-oxidizing bacterium Hydrogenobacter thermophilus TK-6.</title>
        <authorList>
            <person name="Arai H."/>
            <person name="Kanbe H."/>
            <person name="Ishii M."/>
            <person name="Igarashi Y."/>
        </authorList>
    </citation>
    <scope>NUCLEOTIDE SEQUENCE [LARGE SCALE GENOMIC DNA]</scope>
    <source>
        <strain evidence="2">DSM 6534 / IAM 12695 / TK-6 [Tokyo]</strain>
    </source>
</reference>
<keyword evidence="2" id="KW-1185">Reference proteome</keyword>
<sequence>MTVAEAVLRLRTLLNDPQAIEFTDAELINYINQAQDYIVLSAVNLGFQGFLKNVNLTLTNDQALLPSDFIREYSVSANNYILNSVPPDAEVTDKTYKIIGNTLYSKNASVSLYYFYSLPNYSNLSDTIQIPQIFNNLLFEICVYLAKNRIEVPNAFDVQLSSLYEQKIAQLVSAYGMSFIERPMPF</sequence>
<evidence type="ECO:0000313" key="2">
    <source>
        <dbReference type="Proteomes" id="UP000002574"/>
    </source>
</evidence>
<dbReference type="KEGG" id="hte:Hydth_0549"/>